<organism evidence="4 5">
    <name type="scientific">Colletotrichum abscissum</name>
    <dbReference type="NCBI Taxonomy" id="1671311"/>
    <lineage>
        <taxon>Eukaryota</taxon>
        <taxon>Fungi</taxon>
        <taxon>Dikarya</taxon>
        <taxon>Ascomycota</taxon>
        <taxon>Pezizomycotina</taxon>
        <taxon>Sordariomycetes</taxon>
        <taxon>Hypocreomycetidae</taxon>
        <taxon>Glomerellales</taxon>
        <taxon>Glomerellaceae</taxon>
        <taxon>Colletotrichum</taxon>
        <taxon>Colletotrichum acutatum species complex</taxon>
    </lineage>
</organism>
<dbReference type="Gene3D" id="1.10.472.10">
    <property type="entry name" value="Cyclin-like"/>
    <property type="match status" value="1"/>
</dbReference>
<dbReference type="Proteomes" id="UP001056436">
    <property type="component" value="Unassembled WGS sequence"/>
</dbReference>
<dbReference type="AlphaFoldDB" id="A0A9P9WZX5"/>
<evidence type="ECO:0000259" key="3">
    <source>
        <dbReference type="SMART" id="SM00385"/>
    </source>
</evidence>
<name>A0A9P9WZX5_9PEZI</name>
<dbReference type="EMBL" id="SDAQ01000246">
    <property type="protein sequence ID" value="KAI3528774.1"/>
    <property type="molecule type" value="Genomic_DNA"/>
</dbReference>
<sequence length="241" mass="27841">MAGRALDSHESFQIWATKWHVGNDDKKYLPHEDDSEIIKEYDSASLFALRRLERKTLPLAHYMEIQECVPQRWASRLQICTKFIRFATYLHIPIETVYLAVNCLDRFLSVRVVSEYHLDVIGAIIFAIATEFERSSSYKHIKLSGYRAVELRPLMAALWNTSQQEQSTTPIKAMRIGQFREAAKVIDLTSNGILPFFPRCFKPWDYEGLYVPSWDESADSSPENFSSSSESSSQDGWEEEI</sequence>
<accession>A0A9P9WZX5</accession>
<gene>
    <name evidence="4" type="ORF">CABS02_15021</name>
</gene>
<comment type="similarity">
    <text evidence="1">Belongs to the cyclin family.</text>
</comment>
<reference evidence="4" key="1">
    <citation type="submission" date="2019-01" db="EMBL/GenBank/DDBJ databases">
        <title>Colletotrichum abscissum LGMF1257.</title>
        <authorList>
            <person name="Baroncelli R."/>
        </authorList>
    </citation>
    <scope>NUCLEOTIDE SEQUENCE</scope>
    <source>
        <strain evidence="4">Ca142</strain>
    </source>
</reference>
<dbReference type="OrthoDB" id="769138at2759"/>
<proteinExistence type="inferred from homology"/>
<evidence type="ECO:0000313" key="5">
    <source>
        <dbReference type="Proteomes" id="UP001056436"/>
    </source>
</evidence>
<dbReference type="SMART" id="SM00385">
    <property type="entry name" value="CYCLIN"/>
    <property type="match status" value="1"/>
</dbReference>
<dbReference type="Pfam" id="PF00134">
    <property type="entry name" value="Cyclin_N"/>
    <property type="match status" value="1"/>
</dbReference>
<evidence type="ECO:0000313" key="4">
    <source>
        <dbReference type="EMBL" id="KAI3528774.1"/>
    </source>
</evidence>
<keyword evidence="1" id="KW-0195">Cyclin</keyword>
<dbReference type="InterPro" id="IPR036915">
    <property type="entry name" value="Cyclin-like_sf"/>
</dbReference>
<evidence type="ECO:0000256" key="1">
    <source>
        <dbReference type="RuleBase" id="RU000383"/>
    </source>
</evidence>
<feature type="domain" description="Cyclin-like" evidence="3">
    <location>
        <begin position="81"/>
        <end position="160"/>
    </location>
</feature>
<dbReference type="InterPro" id="IPR006671">
    <property type="entry name" value="Cyclin_N"/>
</dbReference>
<evidence type="ECO:0000256" key="2">
    <source>
        <dbReference type="SAM" id="MobiDB-lite"/>
    </source>
</evidence>
<keyword evidence="5" id="KW-1185">Reference proteome</keyword>
<dbReference type="InterPro" id="IPR013763">
    <property type="entry name" value="Cyclin-like_dom"/>
</dbReference>
<protein>
    <submittedName>
        <fullName evidence="4">G2/mitotic-specific cyclin</fullName>
    </submittedName>
</protein>
<dbReference type="SUPFAM" id="SSF47954">
    <property type="entry name" value="Cyclin-like"/>
    <property type="match status" value="1"/>
</dbReference>
<feature type="compositionally biased region" description="Low complexity" evidence="2">
    <location>
        <begin position="219"/>
        <end position="235"/>
    </location>
</feature>
<feature type="region of interest" description="Disordered" evidence="2">
    <location>
        <begin position="215"/>
        <end position="241"/>
    </location>
</feature>
<comment type="caution">
    <text evidence="4">The sequence shown here is derived from an EMBL/GenBank/DDBJ whole genome shotgun (WGS) entry which is preliminary data.</text>
</comment>